<keyword evidence="10" id="KW-0282">Flagellum</keyword>
<comment type="subcellular location">
    <subcellularLocation>
        <location evidence="1 5">Bacterial flagellum basal body</location>
    </subcellularLocation>
</comment>
<dbReference type="InterPro" id="IPR010930">
    <property type="entry name" value="Flg_bb/hook_C_dom"/>
</dbReference>
<evidence type="ECO:0000313" key="11">
    <source>
        <dbReference type="Proteomes" id="UP000270342"/>
    </source>
</evidence>
<comment type="caution">
    <text evidence="10">The sequence shown here is derived from an EMBL/GenBank/DDBJ whole genome shotgun (WGS) entry which is preliminary data.</text>
</comment>
<dbReference type="PROSITE" id="PS00588">
    <property type="entry name" value="FLAGELLA_BB_ROD"/>
    <property type="match status" value="1"/>
</dbReference>
<dbReference type="NCBIfam" id="TIGR03506">
    <property type="entry name" value="FlgEFG_subfam"/>
    <property type="match status" value="1"/>
</dbReference>
<evidence type="ECO:0000256" key="1">
    <source>
        <dbReference type="ARBA" id="ARBA00004117"/>
    </source>
</evidence>
<dbReference type="PANTHER" id="PTHR30435">
    <property type="entry name" value="FLAGELLAR PROTEIN"/>
    <property type="match status" value="1"/>
</dbReference>
<dbReference type="InterPro" id="IPR001444">
    <property type="entry name" value="Flag_bb_rod_N"/>
</dbReference>
<dbReference type="Gene3D" id="2.60.98.20">
    <property type="entry name" value="Flagellar hook protein FlgE"/>
    <property type="match status" value="1"/>
</dbReference>
<evidence type="ECO:0000259" key="8">
    <source>
        <dbReference type="Pfam" id="PF07559"/>
    </source>
</evidence>
<dbReference type="Pfam" id="PF00460">
    <property type="entry name" value="Flg_bb_rod"/>
    <property type="match status" value="1"/>
</dbReference>
<dbReference type="AlphaFoldDB" id="A0A494X4U0"/>
<evidence type="ECO:0000259" key="9">
    <source>
        <dbReference type="Pfam" id="PF22692"/>
    </source>
</evidence>
<organism evidence="10 11">
    <name type="scientific">Pararobbsia silviterrae</name>
    <dbReference type="NCBI Taxonomy" id="1792498"/>
    <lineage>
        <taxon>Bacteria</taxon>
        <taxon>Pseudomonadati</taxon>
        <taxon>Pseudomonadota</taxon>
        <taxon>Betaproteobacteria</taxon>
        <taxon>Burkholderiales</taxon>
        <taxon>Burkholderiaceae</taxon>
        <taxon>Pararobbsia</taxon>
    </lineage>
</organism>
<evidence type="ECO:0000256" key="5">
    <source>
        <dbReference type="RuleBase" id="RU362116"/>
    </source>
</evidence>
<reference evidence="10 11" key="1">
    <citation type="submission" date="2018-10" db="EMBL/GenBank/DDBJ databases">
        <title>Robbsia sp. DHC34, isolated from soil.</title>
        <authorList>
            <person name="Gao Z.-H."/>
            <person name="Qiu L.-H."/>
        </authorList>
    </citation>
    <scope>NUCLEOTIDE SEQUENCE [LARGE SCALE GENOMIC DNA]</scope>
    <source>
        <strain evidence="10 11">DHC34</strain>
    </source>
</reference>
<evidence type="ECO:0000256" key="3">
    <source>
        <dbReference type="ARBA" id="ARBA00019015"/>
    </source>
</evidence>
<evidence type="ECO:0000256" key="2">
    <source>
        <dbReference type="ARBA" id="ARBA00009677"/>
    </source>
</evidence>
<dbReference type="GO" id="GO:0009425">
    <property type="term" value="C:bacterial-type flagellum basal body"/>
    <property type="evidence" value="ECO:0007669"/>
    <property type="project" value="UniProtKB-SubCell"/>
</dbReference>
<keyword evidence="11" id="KW-1185">Reference proteome</keyword>
<dbReference type="GO" id="GO:0005829">
    <property type="term" value="C:cytosol"/>
    <property type="evidence" value="ECO:0007669"/>
    <property type="project" value="TreeGrafter"/>
</dbReference>
<dbReference type="InterPro" id="IPR011491">
    <property type="entry name" value="FlgE_D2"/>
</dbReference>
<dbReference type="InterPro" id="IPR053967">
    <property type="entry name" value="LlgE_F_G-like_D1"/>
</dbReference>
<dbReference type="NCBIfam" id="NF004238">
    <property type="entry name" value="PRK05682.1-1"/>
    <property type="match status" value="1"/>
</dbReference>
<dbReference type="Proteomes" id="UP000270342">
    <property type="component" value="Unassembled WGS sequence"/>
</dbReference>
<feature type="domain" description="Flagellar basal-body/hook protein C-terminal" evidence="7">
    <location>
        <begin position="385"/>
        <end position="428"/>
    </location>
</feature>
<dbReference type="PANTHER" id="PTHR30435:SF1">
    <property type="entry name" value="FLAGELLAR HOOK PROTEIN FLGE"/>
    <property type="match status" value="1"/>
</dbReference>
<dbReference type="InterPro" id="IPR037058">
    <property type="entry name" value="Falgellar_hook_FlgE_sf"/>
</dbReference>
<protein>
    <recommendedName>
        <fullName evidence="3 5">Flagellar hook protein FlgE</fullName>
    </recommendedName>
</protein>
<accession>A0A494X4U0</accession>
<dbReference type="RefSeq" id="WP_121090983.1">
    <property type="nucleotide sequence ID" value="NZ_RBZU01000017.1"/>
</dbReference>
<evidence type="ECO:0000256" key="4">
    <source>
        <dbReference type="ARBA" id="ARBA00023143"/>
    </source>
</evidence>
<feature type="domain" description="Flagellar hook protein FlgE D2" evidence="8">
    <location>
        <begin position="162"/>
        <end position="309"/>
    </location>
</feature>
<evidence type="ECO:0000259" key="7">
    <source>
        <dbReference type="Pfam" id="PF06429"/>
    </source>
</evidence>
<dbReference type="Pfam" id="PF06429">
    <property type="entry name" value="Flg_bbr_C"/>
    <property type="match status" value="1"/>
</dbReference>
<dbReference type="Pfam" id="PF22692">
    <property type="entry name" value="LlgE_F_G_D1"/>
    <property type="match status" value="1"/>
</dbReference>
<dbReference type="InterPro" id="IPR037925">
    <property type="entry name" value="FlgE/F/G-like"/>
</dbReference>
<feature type="domain" description="Flagellar hook protein FlgE/F/G-like D1" evidence="9">
    <location>
        <begin position="83"/>
        <end position="150"/>
    </location>
</feature>
<dbReference type="SUPFAM" id="SSF117143">
    <property type="entry name" value="Flagellar hook protein flgE"/>
    <property type="match status" value="1"/>
</dbReference>
<comment type="function">
    <text evidence="5">A flexible structure which links the flagellar filament to the drive apparatus in the basal body.</text>
</comment>
<dbReference type="OrthoDB" id="8578401at2"/>
<dbReference type="InterPro" id="IPR020013">
    <property type="entry name" value="Flagellar_FlgE/F/G"/>
</dbReference>
<dbReference type="GO" id="GO:0071978">
    <property type="term" value="P:bacterial-type flagellum-dependent swarming motility"/>
    <property type="evidence" value="ECO:0007669"/>
    <property type="project" value="TreeGrafter"/>
</dbReference>
<name>A0A494X4U0_9BURK</name>
<dbReference type="EMBL" id="RBZU01000017">
    <property type="protein sequence ID" value="RKP45362.1"/>
    <property type="molecule type" value="Genomic_DNA"/>
</dbReference>
<sequence>MGYSQGLSGLSAASNELDTIGNNIANSSTTGFKSGTTVFADMYANTVSTAVSTPSGIGVNTVGVEQDYGQGTFDNTGVPLDVAINGNGFFRMSVNGEIEYSRDGEFHTDANGYLIDAEGANVTGYTVGTDGIVSSTNPVPIQIPMGNMAPSATTTVTATGLNLDSSAAIPTTTPFNPTDDTSYSFSDQITTYDTLGDSHTMQLYYVRNSPSSPITYDVYAAEDGTLVQSQSGTAGTTGLIGTMDFSSTGTLTGFVSAGGTGTQTNTNEVLVTGIDPGTGATTPMSINFDFSGATAYGGTGNTANLQPDGNAAGNYVSASIDENGDVVCTYSNGLTETVAQLVLASFNNNNGLQPVGGNKWIQTGESGEPTLGVAGSGTFSSLQTESLENSNVDLTGELVDLITAQRFYQANAQTIKTQDTVDQTLLQMN</sequence>
<feature type="domain" description="Flagellar basal body rod protein N-terminal" evidence="6">
    <location>
        <begin position="6"/>
        <end position="33"/>
    </location>
</feature>
<evidence type="ECO:0000313" key="10">
    <source>
        <dbReference type="EMBL" id="RKP45362.1"/>
    </source>
</evidence>
<keyword evidence="10" id="KW-0966">Cell projection</keyword>
<dbReference type="Pfam" id="PF07559">
    <property type="entry name" value="FlgE_D2"/>
    <property type="match status" value="1"/>
</dbReference>
<keyword evidence="4 5" id="KW-0975">Bacterial flagellum</keyword>
<proteinExistence type="inferred from homology"/>
<dbReference type="InterPro" id="IPR019776">
    <property type="entry name" value="Flagellar_basal_body_rod_CS"/>
</dbReference>
<dbReference type="GO" id="GO:0009424">
    <property type="term" value="C:bacterial-type flagellum hook"/>
    <property type="evidence" value="ECO:0007669"/>
    <property type="project" value="TreeGrafter"/>
</dbReference>
<gene>
    <name evidence="10" type="ORF">D7S86_26335</name>
</gene>
<evidence type="ECO:0000259" key="6">
    <source>
        <dbReference type="Pfam" id="PF00460"/>
    </source>
</evidence>
<keyword evidence="10" id="KW-0969">Cilium</keyword>
<comment type="similarity">
    <text evidence="2 5">Belongs to the flagella basal body rod proteins family.</text>
</comment>